<dbReference type="EMBL" id="HBUF01097909">
    <property type="protein sequence ID" value="CAG6637337.1"/>
    <property type="molecule type" value="Transcribed_RNA"/>
</dbReference>
<protein>
    <submittedName>
        <fullName evidence="1">Uncharacterized protein</fullName>
    </submittedName>
</protein>
<dbReference type="AlphaFoldDB" id="A0A8D8QSP4"/>
<dbReference type="EMBL" id="HBUF01264164">
    <property type="protein sequence ID" value="CAG6683725.1"/>
    <property type="molecule type" value="Transcribed_RNA"/>
</dbReference>
<dbReference type="EMBL" id="HBUF01097908">
    <property type="protein sequence ID" value="CAG6637336.1"/>
    <property type="molecule type" value="Transcribed_RNA"/>
</dbReference>
<dbReference type="EMBL" id="HBUF01264165">
    <property type="protein sequence ID" value="CAG6683726.1"/>
    <property type="molecule type" value="Transcribed_RNA"/>
</dbReference>
<accession>A0A8D8QSP4</accession>
<organism evidence="1">
    <name type="scientific">Cacopsylla melanoneura</name>
    <dbReference type="NCBI Taxonomy" id="428564"/>
    <lineage>
        <taxon>Eukaryota</taxon>
        <taxon>Metazoa</taxon>
        <taxon>Ecdysozoa</taxon>
        <taxon>Arthropoda</taxon>
        <taxon>Hexapoda</taxon>
        <taxon>Insecta</taxon>
        <taxon>Pterygota</taxon>
        <taxon>Neoptera</taxon>
        <taxon>Paraneoptera</taxon>
        <taxon>Hemiptera</taxon>
        <taxon>Sternorrhyncha</taxon>
        <taxon>Psylloidea</taxon>
        <taxon>Psyllidae</taxon>
        <taxon>Psyllinae</taxon>
        <taxon>Cacopsylla</taxon>
    </lineage>
</organism>
<dbReference type="EMBL" id="HBUF01431643">
    <property type="protein sequence ID" value="CAG6742020.1"/>
    <property type="molecule type" value="Transcribed_RNA"/>
</dbReference>
<sequence length="158" mass="18634">MLKVFSVSILIVTVIQINVISSLDYNFRREGELRESFGRLNVLVKNLRQILKTLMEYKRDKYLKMHKLPLNEVNDRIPDHMKIIPQLRRVRFKCSECLFNATAFLGLWKHMKNAHKIDISKKWLNLIETKNKKKTTDFLEDLIFTIPENHMDGFGGGT</sequence>
<dbReference type="EMBL" id="HBUF01625645">
    <property type="protein sequence ID" value="CAG6782032.1"/>
    <property type="molecule type" value="Transcribed_RNA"/>
</dbReference>
<reference evidence="1" key="1">
    <citation type="submission" date="2021-05" db="EMBL/GenBank/DDBJ databases">
        <authorList>
            <person name="Alioto T."/>
            <person name="Alioto T."/>
            <person name="Gomez Garrido J."/>
        </authorList>
    </citation>
    <scope>NUCLEOTIDE SEQUENCE</scope>
</reference>
<dbReference type="EMBL" id="HBUF01625644">
    <property type="protein sequence ID" value="CAG6782031.1"/>
    <property type="molecule type" value="Transcribed_RNA"/>
</dbReference>
<name>A0A8D8QSP4_9HEMI</name>
<proteinExistence type="predicted"/>
<evidence type="ECO:0000313" key="1">
    <source>
        <dbReference type="EMBL" id="CAG6637336.1"/>
    </source>
</evidence>